<evidence type="ECO:0000313" key="3">
    <source>
        <dbReference type="EMBL" id="RAI79293.1"/>
    </source>
</evidence>
<dbReference type="InterPro" id="IPR041498">
    <property type="entry name" value="Big_6"/>
</dbReference>
<dbReference type="Gene3D" id="2.60.40.10">
    <property type="entry name" value="Immunoglobulins"/>
    <property type="match status" value="1"/>
</dbReference>
<dbReference type="Gene3D" id="2.160.20.10">
    <property type="entry name" value="Single-stranded right-handed beta-helix, Pectin lyase-like"/>
    <property type="match status" value="1"/>
</dbReference>
<dbReference type="RefSeq" id="WP_099576884.1">
    <property type="nucleotide sequence ID" value="NZ_MJBI02000009.1"/>
</dbReference>
<keyword evidence="4" id="KW-1185">Reference proteome</keyword>
<dbReference type="CDD" id="cd19958">
    <property type="entry name" value="pyocin_knob"/>
    <property type="match status" value="1"/>
</dbReference>
<evidence type="ECO:0000313" key="4">
    <source>
        <dbReference type="Proteomes" id="UP000229523"/>
    </source>
</evidence>
<dbReference type="InterPro" id="IPR018913">
    <property type="entry name" value="BppU_N"/>
</dbReference>
<dbReference type="InterPro" id="IPR012334">
    <property type="entry name" value="Pectin_lyas_fold"/>
</dbReference>
<evidence type="ECO:0000259" key="2">
    <source>
        <dbReference type="Pfam" id="PF17936"/>
    </source>
</evidence>
<comment type="caution">
    <text evidence="3">The sequence shown here is derived from an EMBL/GenBank/DDBJ whole genome shotgun (WGS) entry which is preliminary data.</text>
</comment>
<feature type="domain" description="Bacterial Ig" evidence="2">
    <location>
        <begin position="1005"/>
        <end position="1087"/>
    </location>
</feature>
<accession>A0A2G5NVE2</accession>
<dbReference type="Gene3D" id="2.60.40.3350">
    <property type="match status" value="1"/>
</dbReference>
<organism evidence="3 4">
    <name type="scientific">Macrococcoides goetzii</name>
    <dbReference type="NCBI Taxonomy" id="1891097"/>
    <lineage>
        <taxon>Bacteria</taxon>
        <taxon>Bacillati</taxon>
        <taxon>Bacillota</taxon>
        <taxon>Bacilli</taxon>
        <taxon>Bacillales</taxon>
        <taxon>Staphylococcaceae</taxon>
        <taxon>Macrococcoides</taxon>
    </lineage>
</organism>
<gene>
    <name evidence="3" type="ORF">BFS35_012090</name>
</gene>
<dbReference type="Pfam" id="PF17936">
    <property type="entry name" value="Big_6"/>
    <property type="match status" value="1"/>
</dbReference>
<dbReference type="InterPro" id="IPR011050">
    <property type="entry name" value="Pectin_lyase_fold/virulence"/>
</dbReference>
<feature type="domain" description="BppU N-terminal" evidence="1">
    <location>
        <begin position="5"/>
        <end position="148"/>
    </location>
</feature>
<dbReference type="Pfam" id="PF10651">
    <property type="entry name" value="BppU_N"/>
    <property type="match status" value="1"/>
</dbReference>
<reference evidence="3 4" key="1">
    <citation type="journal article" date="2018" name="Front. Microbiol.">
        <title>Description and Comparative Genomics of Macrococcus caseolyticus subsp. hominis subsp. nov., Macrococcus goetzii sp. nov., Macrococcus epidermidis sp. nov., and Macrococcus bohemicus sp. nov., Novel Macrococci From Human Clinical Material With Virulence Potential and Suspected Uptake of Foreign DNA by Natural Transformation.</title>
        <authorList>
            <person name="Maslanova I."/>
            <person name="Wertheimer Z."/>
            <person name="Sedlacek I."/>
            <person name="Svec P."/>
            <person name="Indrakova A."/>
            <person name="Kovarovic V."/>
            <person name="Schumann P."/>
            <person name="Sproer C."/>
            <person name="Kralova S."/>
            <person name="Sedo O."/>
            <person name="Kristofova L."/>
            <person name="Vrbovska V."/>
            <person name="Fuzik T."/>
            <person name="Petras P."/>
            <person name="Zdrahal Z."/>
            <person name="Ruzickova V."/>
            <person name="Doskar J."/>
            <person name="Pantucek R."/>
        </authorList>
    </citation>
    <scope>NUCLEOTIDE SEQUENCE [LARGE SCALE GENOMIC DNA]</scope>
    <source>
        <strain evidence="3 4">CCM 4927</strain>
    </source>
</reference>
<evidence type="ECO:0000259" key="1">
    <source>
        <dbReference type="Pfam" id="PF10651"/>
    </source>
</evidence>
<name>A0A2G5NVE2_9STAP</name>
<dbReference type="Proteomes" id="UP000229523">
    <property type="component" value="Unassembled WGS sequence"/>
</dbReference>
<dbReference type="Pfam" id="PF12789">
    <property type="entry name" value="PTR"/>
    <property type="match status" value="2"/>
</dbReference>
<dbReference type="AlphaFoldDB" id="A0A2G5NVE2"/>
<dbReference type="SUPFAM" id="SSF51126">
    <property type="entry name" value="Pectin lyase-like"/>
    <property type="match status" value="1"/>
</dbReference>
<protein>
    <submittedName>
        <fullName evidence="3">DUF2479 domain-containing protein</fullName>
    </submittedName>
</protein>
<proteinExistence type="predicted"/>
<sequence>MSIDKIQDLTVDIIKDNNIVDTATKRTFYSQDKETAIIRFQVRENGEEFDFSAMQGISTTVAIRTADRSLFTLSSNIVDPEKGIVEVVIPQDVLLHAGQAEGELYIDSGTKRNATVQFSFRIKLSLIDKEVLTTPQEIASIENIARTVIEDMQVNNVDLTNYYTKSESDIKYALKDEVVNGTTDLTGYDKTSTLDTKYAPITHTHDEYLTQNDGDGLYSKVTHTHSATDIGTYTKSEIDDKIATAQSGGTVDLSSYLKSSDASTTYASKVHTHTIGDISNLQVTLDGKALSTHNHDSTYIKIATGQNYKLYADDGTVPITSTVDLNNIDAKITKSGTYYITTAMNVPAGAPTLALWLKYDVRQDKTYRKMTILSYSTNEAWTRTMNNNVWTSWTKIAIDESKFALSTHSHAISNITNLQSILDGKLTKAQADTYYAKIGSAGSDGTTVVDDKNKVNVNAKFGFVGDGVTDNYQAFKDMIAFNKLNPEVKLEFDGQYNGQRAKYRVDRYVTIANIEGSYASGSPTHMVWEGRMVHLITNGALFINMPMNGFTKTKAFTSGGWHYAKEEPITLFNFEKVQSVIGDNLYIDGENYKLKFQTGFTSKEGENAKWSADNLPLAEGRGHGIVLGGSTNIAFRNVSSINQVVDGIAVAFYADYAKMEATQSSNVSITNVTTNGNGRLGISGLGACNGHITNFISEYNGMNKNADGMYISSSPAAGFDFEPHHSPISTDNNTPPTYKVEDWNGNFVIENARIRYNSGTQIACTSTLLTRNVIIQRATVRPPKGRTGDHLLIQASLQNCKFIDCDIDGKLADGKLSRVVFYGAGYVSESTGVITGQPANVWSEVVGGRWANVEPWVNTNGNTTYNEIPTGQYGLHNISFTGLVMDNVLFTLRTIRRFNFLNVVMNYPSDSVVNKLIIWNANMKDVVMINRKSTNITLDLGNGDTQSNFENLRLTSNKFDFASGTKKYKTAVISNEAMDVYDYTRAMEYMLGNGTTPIPPDDTTAPNPPTVNTVYTDSTTITGTAEANSTITVLFNGGNATTATTNSSGNWTVTKPGAVTLTAGMSINVTTKDAANNISNATTVTVQAVQTGTGGNLWPTTSFDYTNKTIPQLGGSGSKLVVNPVFTVSNNEAQALDMSGSGDTITFAAKAGTSKYGIFTLEPNKQYTIRVKATDTIANASDLVTMISTTDANYIWPNPRVVDITFTTGSDGKFGYDFNGVTYGEATSSFVFHRANGGKDSATTYKIWLNPGATSTATWSS</sequence>
<dbReference type="EMBL" id="MJBI02000009">
    <property type="protein sequence ID" value="RAI79293.1"/>
    <property type="molecule type" value="Genomic_DNA"/>
</dbReference>
<dbReference type="InterPro" id="IPR013783">
    <property type="entry name" value="Ig-like_fold"/>
</dbReference>